<dbReference type="AlphaFoldDB" id="A0A7M3MJG7"/>
<name>A0A7M3MJG7_9BACT</name>
<dbReference type="InterPro" id="IPR011459">
    <property type="entry name" value="DUF1565"/>
</dbReference>
<feature type="domain" description="DUF1565" evidence="2">
    <location>
        <begin position="299"/>
        <end position="370"/>
    </location>
</feature>
<dbReference type="RefSeq" id="WP_144301419.1">
    <property type="nucleotide sequence ID" value="NZ_QMIE01000001.1"/>
</dbReference>
<feature type="region of interest" description="Disordered" evidence="1">
    <location>
        <begin position="498"/>
        <end position="520"/>
    </location>
</feature>
<accession>A0A7M3MJG7</accession>
<dbReference type="EMBL" id="QMIE01000001">
    <property type="protein sequence ID" value="TVM19957.1"/>
    <property type="molecule type" value="Genomic_DNA"/>
</dbReference>
<keyword evidence="4" id="KW-1185">Reference proteome</keyword>
<feature type="region of interest" description="Disordered" evidence="1">
    <location>
        <begin position="188"/>
        <end position="225"/>
    </location>
</feature>
<dbReference type="OrthoDB" id="5450743at2"/>
<sequence>MAAHIHATIIRRNFRVRFDKVVRVSTYQPGEGGVAEHGLLLGLGQDDHPQYHTDARGDARYCRRGEMDAALSSKADAAHGHAQLHSHGNRATLDAMPDHAAAAVGQVLTRGDSGLEWIDAGQGVGSGDMLKAEYDSDGDGKVDAAVSADQVAWDGVSGKPSSFPPDSHDHDGMYEPADATILRESDLAGTGAASTPARSDHHHDGTYDAAGTAATEAAAEVAAHEAGHDHGAFDAHLLDTMNPHGVTAAQAPYDNIASGLTATDVQAAVDALAARAHPVPGVDTLAYITSDTKIHVSASGDDSTGDGSNDAPYATITQALSSIANVAISADATVTISVADGTYNDHPAIIVTSLFSGRVNIIGNAEFPGNVVLNMAENAIGISVSGVQMGHISGFIIKAHTSIPGNIGVSVVSSGSISNLTHMKIVGFSSYGVVVNTNAVIHSQGGLVVDNCSTGLFAAMSRISLVGSPTIQNCATRWAFATMNGFIRALNPMLTNNGNSNSPTPAVNTVGNHNSYVTTG</sequence>
<dbReference type="InterPro" id="IPR011050">
    <property type="entry name" value="Pectin_lyase_fold/virulence"/>
</dbReference>
<feature type="region of interest" description="Disordered" evidence="1">
    <location>
        <begin position="155"/>
        <end position="174"/>
    </location>
</feature>
<evidence type="ECO:0000313" key="4">
    <source>
        <dbReference type="Proteomes" id="UP000448292"/>
    </source>
</evidence>
<comment type="caution">
    <text evidence="3">The sequence shown here is derived from an EMBL/GenBank/DDBJ whole genome shotgun (WGS) entry which is preliminary data.</text>
</comment>
<dbReference type="Pfam" id="PF07602">
    <property type="entry name" value="DUF1565"/>
    <property type="match status" value="1"/>
</dbReference>
<organism evidence="3 4">
    <name type="scientific">Oceanidesulfovibrio indonesiensis</name>
    <dbReference type="NCBI Taxonomy" id="54767"/>
    <lineage>
        <taxon>Bacteria</taxon>
        <taxon>Pseudomonadati</taxon>
        <taxon>Thermodesulfobacteriota</taxon>
        <taxon>Desulfovibrionia</taxon>
        <taxon>Desulfovibrionales</taxon>
        <taxon>Desulfovibrionaceae</taxon>
        <taxon>Oceanidesulfovibrio</taxon>
    </lineage>
</organism>
<protein>
    <recommendedName>
        <fullName evidence="2">DUF1565 domain-containing protein</fullName>
    </recommendedName>
</protein>
<dbReference type="Proteomes" id="UP000448292">
    <property type="component" value="Unassembled WGS sequence"/>
</dbReference>
<evidence type="ECO:0000259" key="2">
    <source>
        <dbReference type="Pfam" id="PF07602"/>
    </source>
</evidence>
<evidence type="ECO:0000313" key="3">
    <source>
        <dbReference type="EMBL" id="TVM19957.1"/>
    </source>
</evidence>
<gene>
    <name evidence="3" type="ORF">DPQ33_01655</name>
</gene>
<evidence type="ECO:0000256" key="1">
    <source>
        <dbReference type="SAM" id="MobiDB-lite"/>
    </source>
</evidence>
<dbReference type="Gene3D" id="3.30.1910.20">
    <property type="entry name" value="asparaginyl-tRNA synthetase, N-terminal domain"/>
    <property type="match status" value="1"/>
</dbReference>
<dbReference type="SUPFAM" id="SSF51126">
    <property type="entry name" value="Pectin lyase-like"/>
    <property type="match status" value="1"/>
</dbReference>
<feature type="compositionally biased region" description="Low complexity" evidence="1">
    <location>
        <begin position="207"/>
        <end position="221"/>
    </location>
</feature>
<proteinExistence type="predicted"/>
<reference evidence="3 4" key="1">
    <citation type="submission" date="2018-06" db="EMBL/GenBank/DDBJ databases">
        <title>Complete genome of Desulfovibrio indonesiensis P37SLT.</title>
        <authorList>
            <person name="Crispim J.S."/>
            <person name="Vidigal P.M.P."/>
            <person name="Silva L.C.F."/>
            <person name="Laguardia C.N."/>
            <person name="Araujo L.C."/>
            <person name="Dias R.S."/>
            <person name="Sousa M.P."/>
            <person name="Paula S.O."/>
            <person name="Silva C."/>
        </authorList>
    </citation>
    <scope>NUCLEOTIDE SEQUENCE [LARGE SCALE GENOMIC DNA]</scope>
    <source>
        <strain evidence="3 4">P37SLT</strain>
    </source>
</reference>